<protein>
    <submittedName>
        <fullName evidence="1">Uncharacterized protein</fullName>
    </submittedName>
</protein>
<dbReference type="AlphaFoldDB" id="A0A3S5BGB8"/>
<comment type="caution">
    <text evidence="1">The sequence shown here is derived from an EMBL/GenBank/DDBJ whole genome shotgun (WGS) entry which is preliminary data.</text>
</comment>
<gene>
    <name evidence="1" type="ORF">PXEA_LOCUS16598</name>
</gene>
<dbReference type="EMBL" id="CAAALY010060369">
    <property type="protein sequence ID" value="VEL23158.1"/>
    <property type="molecule type" value="Genomic_DNA"/>
</dbReference>
<name>A0A3S5BGB8_9PLAT</name>
<reference evidence="1" key="1">
    <citation type="submission" date="2018-11" db="EMBL/GenBank/DDBJ databases">
        <authorList>
            <consortium name="Pathogen Informatics"/>
        </authorList>
    </citation>
    <scope>NUCLEOTIDE SEQUENCE</scope>
</reference>
<organism evidence="1 2">
    <name type="scientific">Protopolystoma xenopodis</name>
    <dbReference type="NCBI Taxonomy" id="117903"/>
    <lineage>
        <taxon>Eukaryota</taxon>
        <taxon>Metazoa</taxon>
        <taxon>Spiralia</taxon>
        <taxon>Lophotrochozoa</taxon>
        <taxon>Platyhelminthes</taxon>
        <taxon>Monogenea</taxon>
        <taxon>Polyopisthocotylea</taxon>
        <taxon>Polystomatidea</taxon>
        <taxon>Polystomatidae</taxon>
        <taxon>Protopolystoma</taxon>
    </lineage>
</organism>
<evidence type="ECO:0000313" key="2">
    <source>
        <dbReference type="Proteomes" id="UP000784294"/>
    </source>
</evidence>
<proteinExistence type="predicted"/>
<sequence>MKPTCCCCCCSKRLEDLFIIFKHDFPDDGAGWRTEVLFVQSISPESEARLLPRALKRMHLRGICEPVTLRLPASPTHAPALPKPHPNSVRLAPAGPGLSDDWLRRHQQAGRPDGQANRRQTPPIHKVTVLCSRVHSVLSSRRWHDLGPTELGPVCQQNHRSTFRQHSLAPLVVSSSSPPPVGRGRD</sequence>
<keyword evidence="2" id="KW-1185">Reference proteome</keyword>
<accession>A0A3S5BGB8</accession>
<evidence type="ECO:0000313" key="1">
    <source>
        <dbReference type="EMBL" id="VEL23158.1"/>
    </source>
</evidence>
<dbReference type="Proteomes" id="UP000784294">
    <property type="component" value="Unassembled WGS sequence"/>
</dbReference>